<dbReference type="SUPFAM" id="SSF52009">
    <property type="entry name" value="Phosphohistidine domain"/>
    <property type="match status" value="1"/>
</dbReference>
<evidence type="ECO:0000259" key="2">
    <source>
        <dbReference type="Pfam" id="PF01326"/>
    </source>
</evidence>
<protein>
    <submittedName>
        <fullName evidence="3">Pyruvate, phosphate dikinase</fullName>
    </submittedName>
</protein>
<dbReference type="Gene3D" id="3.50.30.10">
    <property type="entry name" value="Phosphohistidine domain"/>
    <property type="match status" value="1"/>
</dbReference>
<feature type="domain" description="PEP-utilising enzyme mobile" evidence="1">
    <location>
        <begin position="716"/>
        <end position="770"/>
    </location>
</feature>
<evidence type="ECO:0000259" key="1">
    <source>
        <dbReference type="Pfam" id="PF00391"/>
    </source>
</evidence>
<keyword evidence="4" id="KW-1185">Reference proteome</keyword>
<dbReference type="PANTHER" id="PTHR43615:SF1">
    <property type="entry name" value="PPDK_N DOMAIN-CONTAINING PROTEIN"/>
    <property type="match status" value="1"/>
</dbReference>
<dbReference type="InterPro" id="IPR051549">
    <property type="entry name" value="PEP_Utilizing_Enz"/>
</dbReference>
<dbReference type="Pfam" id="PF00391">
    <property type="entry name" value="PEP-utilizers"/>
    <property type="match status" value="1"/>
</dbReference>
<accession>A0ABX1R307</accession>
<dbReference type="InterPro" id="IPR002192">
    <property type="entry name" value="PPDK_AMP/ATP-bd"/>
</dbReference>
<gene>
    <name evidence="3" type="ORF">HCJ96_06390</name>
</gene>
<evidence type="ECO:0000313" key="3">
    <source>
        <dbReference type="EMBL" id="NMH59638.1"/>
    </source>
</evidence>
<dbReference type="NCBIfam" id="NF004508">
    <property type="entry name" value="PRK05849.1"/>
    <property type="match status" value="1"/>
</dbReference>
<dbReference type="SUPFAM" id="SSF56059">
    <property type="entry name" value="Glutathione synthetase ATP-binding domain-like"/>
    <property type="match status" value="1"/>
</dbReference>
<dbReference type="Pfam" id="PF01326">
    <property type="entry name" value="PPDK_N"/>
    <property type="match status" value="1"/>
</dbReference>
<sequence>MLFKFGTKAETLARLRSKLKMSSVLPSYFFTIDEWNVKKEQILQEIVDFGAAQPLIIRSSSQYEDGKQESMAGAFESCLNIPSQDKALLLKSIENVISSYGENGRSNDQVLIQPMLDNVDISGVIMTHDMELGAPYYVVNYDDESGLTDTITGGVGIQKTVLIYRKTELEYIRSKRIKKVIEATKELESFCGNLPLDIEFVLSQGGTVYILQVRQISLANTWHPVTERRVARKLGYIREFIAQRNKPRLGIYGRKTLLGVMPDWNPAEIIGTSPSPLAASLYRFLITRDVWREARQQMGYYNPQNEELMTLIDHHPYIDVRNSFNSFLPAKLPEKIKHKLVNAWIDRLTANPELHDKVEFAVAQTCVDFAFDLDYEERYSGLLDKVELAEFRMHLWQLTKDCLQPGEGNNSLTSALAMINKLESLDGRQMLNGETDNLERATQLLYQCRQLGTKAFSIIARHAFIAESFLHSASKLNVLSSARIQEFKSSLQTITSNLTSDYNAVCTGELPASTFLHQFGHLRPGTYDITSLRYDEWVDLFSTVSGELKPISESREFQLTPEEKNGLNNLLSKNLYEIDAEQLIQYARTAIVNREHSKFVFTRSLSNALSELTLWGADVGLAKEDIAFLDIESILNLRLSPALEDLDRIMLDQAAETKRSLQAARSLKLSHIISGVDDVYVVPIHRSMPNFITQFRVEGMVILLKQDTPVHTDLAGCIVCIENADPGYDWIFTKNIAALVTKFGGVNSHMAIRCAEFAIPAAIGCGEQVFNRIISNGRAILNCAEKTIKSL</sequence>
<proteinExistence type="predicted"/>
<dbReference type="EMBL" id="JAATNW010000003">
    <property type="protein sequence ID" value="NMH59638.1"/>
    <property type="molecule type" value="Genomic_DNA"/>
</dbReference>
<dbReference type="PANTHER" id="PTHR43615">
    <property type="entry name" value="PHOSPHOENOLPYRUVATE SYNTHASE-RELATED"/>
    <property type="match status" value="1"/>
</dbReference>
<dbReference type="Gene3D" id="3.30.470.20">
    <property type="entry name" value="ATP-grasp fold, B domain"/>
    <property type="match status" value="1"/>
</dbReference>
<dbReference type="Proteomes" id="UP000709336">
    <property type="component" value="Unassembled WGS sequence"/>
</dbReference>
<reference evidence="3 4" key="1">
    <citation type="submission" date="2020-03" db="EMBL/GenBank/DDBJ databases">
        <title>Alteromonas ponticola sp. nov., isolated from seawater.</title>
        <authorList>
            <person name="Yoon J.-H."/>
            <person name="Kim Y.-O."/>
        </authorList>
    </citation>
    <scope>NUCLEOTIDE SEQUENCE [LARGE SCALE GENOMIC DNA]</scope>
    <source>
        <strain evidence="3 4">MYP5</strain>
    </source>
</reference>
<organism evidence="3 4">
    <name type="scientific">Alteromonas ponticola</name>
    <dbReference type="NCBI Taxonomy" id="2720613"/>
    <lineage>
        <taxon>Bacteria</taxon>
        <taxon>Pseudomonadati</taxon>
        <taxon>Pseudomonadota</taxon>
        <taxon>Gammaproteobacteria</taxon>
        <taxon>Alteromonadales</taxon>
        <taxon>Alteromonadaceae</taxon>
        <taxon>Alteromonas/Salinimonas group</taxon>
        <taxon>Alteromonas</taxon>
    </lineage>
</organism>
<feature type="domain" description="Pyruvate phosphate dikinase AMP/ATP-binding" evidence="2">
    <location>
        <begin position="42"/>
        <end position="100"/>
    </location>
</feature>
<comment type="caution">
    <text evidence="3">The sequence shown here is derived from an EMBL/GenBank/DDBJ whole genome shotgun (WGS) entry which is preliminary data.</text>
</comment>
<dbReference type="Gene3D" id="3.30.1490.20">
    <property type="entry name" value="ATP-grasp fold, A domain"/>
    <property type="match status" value="1"/>
</dbReference>
<evidence type="ECO:0000313" key="4">
    <source>
        <dbReference type="Proteomes" id="UP000709336"/>
    </source>
</evidence>
<dbReference type="InterPro" id="IPR008279">
    <property type="entry name" value="PEP-util_enz_mobile_dom"/>
</dbReference>
<name>A0ABX1R307_9ALTE</name>
<dbReference type="InterPro" id="IPR013815">
    <property type="entry name" value="ATP_grasp_subdomain_1"/>
</dbReference>
<dbReference type="InterPro" id="IPR036637">
    <property type="entry name" value="Phosphohistidine_dom_sf"/>
</dbReference>
<keyword evidence="3" id="KW-0670">Pyruvate</keyword>